<evidence type="ECO:0000256" key="2">
    <source>
        <dbReference type="ARBA" id="ARBA00022448"/>
    </source>
</evidence>
<dbReference type="RefSeq" id="WP_136856141.1">
    <property type="nucleotide sequence ID" value="NZ_SUNH01000009.1"/>
</dbReference>
<comment type="similarity">
    <text evidence="1">Belongs to the ABC-2 integral membrane protein family.</text>
</comment>
<dbReference type="OrthoDB" id="7835223at2"/>
<feature type="transmembrane region" description="Helical" evidence="3">
    <location>
        <begin position="240"/>
        <end position="259"/>
    </location>
</feature>
<dbReference type="EMBL" id="SUNH01000009">
    <property type="protein sequence ID" value="TJZ85166.1"/>
    <property type="molecule type" value="Genomic_DNA"/>
</dbReference>
<evidence type="ECO:0000313" key="5">
    <source>
        <dbReference type="Proteomes" id="UP000306223"/>
    </source>
</evidence>
<comment type="caution">
    <text evidence="4">The sequence shown here is derived from an EMBL/GenBank/DDBJ whole genome shotgun (WGS) entry which is preliminary data.</text>
</comment>
<keyword evidence="2" id="KW-0813">Transport</keyword>
<reference evidence="4 5" key="1">
    <citation type="submission" date="2019-04" db="EMBL/GenBank/DDBJ databases">
        <authorList>
            <person name="Li J."/>
        </authorList>
    </citation>
    <scope>NUCLEOTIDE SEQUENCE [LARGE SCALE GENOMIC DNA]</scope>
    <source>
        <strain evidence="4 5">CCTCC AB2016182</strain>
    </source>
</reference>
<dbReference type="Proteomes" id="UP000306223">
    <property type="component" value="Unassembled WGS sequence"/>
</dbReference>
<dbReference type="GO" id="GO:0015920">
    <property type="term" value="P:lipopolysaccharide transport"/>
    <property type="evidence" value="ECO:0007669"/>
    <property type="project" value="TreeGrafter"/>
</dbReference>
<feature type="transmembrane region" description="Helical" evidence="3">
    <location>
        <begin position="150"/>
        <end position="173"/>
    </location>
</feature>
<accession>A0A4U0QTC0</accession>
<keyword evidence="3" id="KW-1133">Transmembrane helix</keyword>
<keyword evidence="3" id="KW-0812">Transmembrane</keyword>
<evidence type="ECO:0000256" key="1">
    <source>
        <dbReference type="ARBA" id="ARBA00007783"/>
    </source>
</evidence>
<dbReference type="PANTHER" id="PTHR30413:SF10">
    <property type="entry name" value="CAPSULE POLYSACCHARIDE EXPORT INNER-MEMBRANE PROTEIN CTRC"/>
    <property type="match status" value="1"/>
</dbReference>
<dbReference type="AlphaFoldDB" id="A0A4U0QTC0"/>
<name>A0A4U0QTC0_9RHOB</name>
<keyword evidence="5" id="KW-1185">Reference proteome</keyword>
<feature type="transmembrane region" description="Helical" evidence="3">
    <location>
        <begin position="194"/>
        <end position="215"/>
    </location>
</feature>
<sequence>MFKQRQNRNMFQAAFTTLALIYHQTVYNLRTEHRNAVVGLLLTMVQSALFVVVFLAMYALIGLKTSPIRGDFLLYIMSGIFIFMLHVQTVAAVAGSHSISSGIIKHEPLNAAVLISGAALSVLYRQTIGCIVILSIYHLGFQEITIYDPLGAGALFLLAWFSGCCVGLVFLGIRPWSPQACKVLTTLYQRINMFASGKFFVANTLPGFILPWFAWNPLFHLIDQERGFLFINYSPHRTSLLYPLWFSIAALMIGLLINFTTRKYESISWSATQ</sequence>
<evidence type="ECO:0000256" key="3">
    <source>
        <dbReference type="SAM" id="Phobius"/>
    </source>
</evidence>
<proteinExistence type="inferred from homology"/>
<dbReference type="PANTHER" id="PTHR30413">
    <property type="entry name" value="INNER MEMBRANE TRANSPORT PERMEASE"/>
    <property type="match status" value="1"/>
</dbReference>
<feature type="transmembrane region" description="Helical" evidence="3">
    <location>
        <begin position="37"/>
        <end position="61"/>
    </location>
</feature>
<keyword evidence="3" id="KW-0472">Membrane</keyword>
<organism evidence="4 5">
    <name type="scientific">Paracoccus hibiscisoli</name>
    <dbReference type="NCBI Taxonomy" id="2023261"/>
    <lineage>
        <taxon>Bacteria</taxon>
        <taxon>Pseudomonadati</taxon>
        <taxon>Pseudomonadota</taxon>
        <taxon>Alphaproteobacteria</taxon>
        <taxon>Rhodobacterales</taxon>
        <taxon>Paracoccaceae</taxon>
        <taxon>Paracoccus</taxon>
    </lineage>
</organism>
<gene>
    <name evidence="4" type="ORF">FA740_07440</name>
</gene>
<feature type="transmembrane region" description="Helical" evidence="3">
    <location>
        <begin position="73"/>
        <end position="99"/>
    </location>
</feature>
<protein>
    <submittedName>
        <fullName evidence="4">ABC transporter</fullName>
    </submittedName>
</protein>
<evidence type="ECO:0000313" key="4">
    <source>
        <dbReference type="EMBL" id="TJZ85166.1"/>
    </source>
</evidence>
<feature type="transmembrane region" description="Helical" evidence="3">
    <location>
        <begin position="111"/>
        <end position="138"/>
    </location>
</feature>